<dbReference type="Pfam" id="PF04883">
    <property type="entry name" value="HK97-gp10_like"/>
    <property type="match status" value="1"/>
</dbReference>
<protein>
    <submittedName>
        <fullName evidence="1">HK97 gp10 family phage protein</fullName>
    </submittedName>
</protein>
<accession>A0A9E8LW84</accession>
<organism evidence="1 2">
    <name type="scientific">Fervidibacillus albus</name>
    <dbReference type="NCBI Taxonomy" id="2980026"/>
    <lineage>
        <taxon>Bacteria</taxon>
        <taxon>Bacillati</taxon>
        <taxon>Bacillota</taxon>
        <taxon>Bacilli</taxon>
        <taxon>Bacillales</taxon>
        <taxon>Bacillaceae</taxon>
        <taxon>Fervidibacillus</taxon>
    </lineage>
</organism>
<dbReference type="InterPro" id="IPR010064">
    <property type="entry name" value="HK97-gp10_tail"/>
</dbReference>
<keyword evidence="2" id="KW-1185">Reference proteome</keyword>
<name>A0A9E8LW84_9BACI</name>
<dbReference type="EMBL" id="CP106878">
    <property type="protein sequence ID" value="WAA10840.1"/>
    <property type="molecule type" value="Genomic_DNA"/>
</dbReference>
<proteinExistence type="predicted"/>
<reference evidence="1" key="1">
    <citation type="submission" date="2022-09" db="EMBL/GenBank/DDBJ databases">
        <title>Complete Genomes of Fervidibacillus albus and Fervidibacillus halotolerans isolated from tidal flat sediments.</title>
        <authorList>
            <person name="Kwon K.K."/>
            <person name="Yang S.-H."/>
            <person name="Park M.J."/>
            <person name="Oh H.-M."/>
        </authorList>
    </citation>
    <scope>NUCLEOTIDE SEQUENCE</scope>
    <source>
        <strain evidence="1">MEBiC13591</strain>
    </source>
</reference>
<dbReference type="KEGG" id="faf:OE104_05875"/>
<gene>
    <name evidence="1" type="ORF">OE104_05875</name>
</gene>
<evidence type="ECO:0000313" key="1">
    <source>
        <dbReference type="EMBL" id="WAA10840.1"/>
    </source>
</evidence>
<dbReference type="NCBIfam" id="TIGR01725">
    <property type="entry name" value="phge_HK97_gp10"/>
    <property type="match status" value="1"/>
</dbReference>
<evidence type="ECO:0000313" key="2">
    <source>
        <dbReference type="Proteomes" id="UP001164718"/>
    </source>
</evidence>
<dbReference type="RefSeq" id="WP_275418644.1">
    <property type="nucleotide sequence ID" value="NZ_CP106878.1"/>
</dbReference>
<dbReference type="AlphaFoldDB" id="A0A9E8LW84"/>
<dbReference type="Proteomes" id="UP001164718">
    <property type="component" value="Chromosome"/>
</dbReference>
<sequence length="125" mass="14396">MQNNNGFLEALEEINTLLKVDKKVEIDVLEKAANYFVQRLKPRIPVSKSSGPHLRDNIKVVVKNDVVQVVFEGNSWYWHLVEHGHKKPNGIGKVKGRHFVQNTWDTEGDKIAEMMANKIFEKMRG</sequence>